<comment type="caution">
    <text evidence="1">The sequence shown here is derived from an EMBL/GenBank/DDBJ whole genome shotgun (WGS) entry which is preliminary data.</text>
</comment>
<keyword evidence="2" id="KW-1185">Reference proteome</keyword>
<accession>A0ACB9ZNC2</accession>
<name>A0ACB9ZNC2_CATRO</name>
<dbReference type="Proteomes" id="UP001060085">
    <property type="component" value="Linkage Group LG08"/>
</dbReference>
<gene>
    <name evidence="1" type="ORF">M9H77_34771</name>
</gene>
<proteinExistence type="predicted"/>
<reference evidence="2" key="1">
    <citation type="journal article" date="2023" name="Nat. Plants">
        <title>Single-cell RNA sequencing provides a high-resolution roadmap for understanding the multicellular compartmentation of specialized metabolism.</title>
        <authorList>
            <person name="Sun S."/>
            <person name="Shen X."/>
            <person name="Li Y."/>
            <person name="Li Y."/>
            <person name="Wang S."/>
            <person name="Li R."/>
            <person name="Zhang H."/>
            <person name="Shen G."/>
            <person name="Guo B."/>
            <person name="Wei J."/>
            <person name="Xu J."/>
            <person name="St-Pierre B."/>
            <person name="Chen S."/>
            <person name="Sun C."/>
        </authorList>
    </citation>
    <scope>NUCLEOTIDE SEQUENCE [LARGE SCALE GENOMIC DNA]</scope>
</reference>
<organism evidence="1 2">
    <name type="scientific">Catharanthus roseus</name>
    <name type="common">Madagascar periwinkle</name>
    <name type="synonym">Vinca rosea</name>
    <dbReference type="NCBI Taxonomy" id="4058"/>
    <lineage>
        <taxon>Eukaryota</taxon>
        <taxon>Viridiplantae</taxon>
        <taxon>Streptophyta</taxon>
        <taxon>Embryophyta</taxon>
        <taxon>Tracheophyta</taxon>
        <taxon>Spermatophyta</taxon>
        <taxon>Magnoliopsida</taxon>
        <taxon>eudicotyledons</taxon>
        <taxon>Gunneridae</taxon>
        <taxon>Pentapetalae</taxon>
        <taxon>asterids</taxon>
        <taxon>lamiids</taxon>
        <taxon>Gentianales</taxon>
        <taxon>Apocynaceae</taxon>
        <taxon>Rauvolfioideae</taxon>
        <taxon>Vinceae</taxon>
        <taxon>Catharanthinae</taxon>
        <taxon>Catharanthus</taxon>
    </lineage>
</organism>
<evidence type="ECO:0000313" key="2">
    <source>
        <dbReference type="Proteomes" id="UP001060085"/>
    </source>
</evidence>
<evidence type="ECO:0000313" key="1">
    <source>
        <dbReference type="EMBL" id="KAI5648766.1"/>
    </source>
</evidence>
<protein>
    <submittedName>
        <fullName evidence="1">Uncharacterized protein</fullName>
    </submittedName>
</protein>
<dbReference type="EMBL" id="CM044708">
    <property type="protein sequence ID" value="KAI5648766.1"/>
    <property type="molecule type" value="Genomic_DNA"/>
</dbReference>
<sequence>MKRYLQCRFFSNSIMKRIVFSTSHFLLKSAASTATYRERFSTSEESTSKVGLDSEEDAGAIGAAFNGVIQDKDLLRKTPNGGLFVLDLIDKGAMDPDASLYNKLLRRCTQLGKLKEGRIVHAHFLNSIYRNYITTHNMLIVMYAKCGLPDEARKVFDEMPQRDMVSWTAVITGFSQNDKAERALRLFLEMLRNGFFPNQFTLGSVLKAAGAVGEREGRQIHGVCFMTGYCGDVYVGSALVDMYARSGQMEEAKMLFDCLESKSEVPWNALISGHARKGEAEDAVRLFSEMQREGFQPTHFTYSSVFAACACTGALEQGKWVHGHLIKSGLKLIAFVGNTVLDMYGKAGSMEDARKVFDRLVKRDVVSWNSMLTACAQHGLGSETLERFEEMHRMGIEPNEVTFICVLTACSHTGLLEKGLYYFELMKKFNLEPDVSHYVTMVDLLGRAGQLDRAEKFIKEMPIKPTAAIWKALLGACRTHKNMELGAYAAERVFELDPYDSGPHVLLANIYASAGRLKDAAKVRKMMNDSGVKKEPACSWVEIENNVHMFVANDDAHPQRDEIQRMWEKIVEKIREIGYVPDTTHVLWFVDEKEREMRLQCHSEKLALAFALLKTPPGSTIRIKKNIRVCGDCHTAFKFVSQVVDREIILRDTNRFHHFFAGSCSCGDYW</sequence>